<reference evidence="2 3" key="1">
    <citation type="submission" date="2018-08" db="EMBL/GenBank/DDBJ databases">
        <title>A genome reference for cultivated species of the human gut microbiota.</title>
        <authorList>
            <person name="Zou Y."/>
            <person name="Xue W."/>
            <person name="Luo G."/>
        </authorList>
    </citation>
    <scope>NUCLEOTIDE SEQUENCE [LARGE SCALE GENOMIC DNA]</scope>
    <source>
        <strain evidence="2 3">AF16-14</strain>
    </source>
</reference>
<dbReference type="EMBL" id="QRYC01000007">
    <property type="protein sequence ID" value="RGU56917.1"/>
    <property type="molecule type" value="Genomic_DNA"/>
</dbReference>
<accession>A0A412TST3</accession>
<dbReference type="RefSeq" id="WP_118160168.1">
    <property type="nucleotide sequence ID" value="NZ_QRYC01000007.1"/>
</dbReference>
<evidence type="ECO:0000313" key="2">
    <source>
        <dbReference type="EMBL" id="RGU56917.1"/>
    </source>
</evidence>
<sequence>MLYRFSIVFLIGLCLVACSSGSMQEESVPVIRFKPDEARTLKMSELFNGYEVLTFKGIVCNRIGDFVKMGDRIVATSIVTEGMTDVVTLSVFDSAGEFQHTLGRFGRGPDEYLYLPHEIVLTPDSNVLAGDVLGFHCYALDGTLLWQKRSEHPSYEYGVGYFTWMLNDSCAVYLNTPICGSTYRSEECLVNLVNWKSGQLKISYFPGQKVGKYAVRNKSYVVNDTFCYYSDIDNSIYQVSEDTVTLRYYLDKGSFKNFRLCGKAGYSDNCLTVIEMSENNKYVLIVVLVNQKYYLLVYDKLKKVTCNYDLVDDDLLSVGNFRYKPNAVLRLYHNWNPGMRQCDDYMYFYFPSSDYCMMLDRLKASLNEEQWEAYRRAHPDLMKIYREQGEEGNTVVVGYRFK</sequence>
<evidence type="ECO:0000256" key="1">
    <source>
        <dbReference type="SAM" id="SignalP"/>
    </source>
</evidence>
<protein>
    <submittedName>
        <fullName evidence="2">6-bladed beta-propeller</fullName>
    </submittedName>
</protein>
<feature type="chain" id="PRO_5019248121" evidence="1">
    <location>
        <begin position="25"/>
        <end position="402"/>
    </location>
</feature>
<dbReference type="Proteomes" id="UP000284243">
    <property type="component" value="Unassembled WGS sequence"/>
</dbReference>
<feature type="signal peptide" evidence="1">
    <location>
        <begin position="1"/>
        <end position="24"/>
    </location>
</feature>
<evidence type="ECO:0000313" key="3">
    <source>
        <dbReference type="Proteomes" id="UP000284243"/>
    </source>
</evidence>
<dbReference type="Pfam" id="PF17170">
    <property type="entry name" value="DUF5128"/>
    <property type="match status" value="1"/>
</dbReference>
<proteinExistence type="predicted"/>
<comment type="caution">
    <text evidence="2">The sequence shown here is derived from an EMBL/GenBank/DDBJ whole genome shotgun (WGS) entry which is preliminary data.</text>
</comment>
<gene>
    <name evidence="2" type="ORF">DWW57_06880</name>
</gene>
<keyword evidence="1" id="KW-0732">Signal</keyword>
<organism evidence="2 3">
    <name type="scientific">Odoribacter splanchnicus</name>
    <dbReference type="NCBI Taxonomy" id="28118"/>
    <lineage>
        <taxon>Bacteria</taxon>
        <taxon>Pseudomonadati</taxon>
        <taxon>Bacteroidota</taxon>
        <taxon>Bacteroidia</taxon>
        <taxon>Bacteroidales</taxon>
        <taxon>Odoribacteraceae</taxon>
        <taxon>Odoribacter</taxon>
    </lineage>
</organism>
<dbReference type="AlphaFoldDB" id="A0A412TST3"/>
<name>A0A412TST3_9BACT</name>